<dbReference type="GO" id="GO:0008033">
    <property type="term" value="P:tRNA processing"/>
    <property type="evidence" value="ECO:0007669"/>
    <property type="project" value="UniProtKB-KW"/>
</dbReference>
<dbReference type="FunFam" id="1.25.10.10:FF:000355">
    <property type="entry name" value="Exportin-T"/>
    <property type="match status" value="1"/>
</dbReference>
<keyword evidence="15" id="KW-1185">Reference proteome</keyword>
<dbReference type="GO" id="GO:0005737">
    <property type="term" value="C:cytoplasm"/>
    <property type="evidence" value="ECO:0007669"/>
    <property type="project" value="UniProtKB-SubCell"/>
</dbReference>
<dbReference type="EMBL" id="ML978191">
    <property type="protein sequence ID" value="KAF2030288.1"/>
    <property type="molecule type" value="Genomic_DNA"/>
</dbReference>
<dbReference type="Pfam" id="PF19282">
    <property type="entry name" value="Exportin-T"/>
    <property type="match status" value="1"/>
</dbReference>
<accession>A0A9P4LLW7</accession>
<comment type="caution">
    <text evidence="14">The sequence shown here is derived from an EMBL/GenBank/DDBJ whole genome shotgun (WGS) entry which is preliminary data.</text>
</comment>
<evidence type="ECO:0000256" key="8">
    <source>
        <dbReference type="ARBA" id="ARBA00022884"/>
    </source>
</evidence>
<dbReference type="InterPro" id="IPR013598">
    <property type="entry name" value="Exportin-1/Importin-b-like"/>
</dbReference>
<dbReference type="Gene3D" id="1.25.10.10">
    <property type="entry name" value="Leucine-rich Repeat Variant"/>
    <property type="match status" value="1"/>
</dbReference>
<evidence type="ECO:0000256" key="7">
    <source>
        <dbReference type="ARBA" id="ARBA00022694"/>
    </source>
</evidence>
<evidence type="ECO:0000313" key="15">
    <source>
        <dbReference type="Proteomes" id="UP000799777"/>
    </source>
</evidence>
<dbReference type="InterPro" id="IPR011989">
    <property type="entry name" value="ARM-like"/>
</dbReference>
<dbReference type="SUPFAM" id="SSF48371">
    <property type="entry name" value="ARM repeat"/>
    <property type="match status" value="1"/>
</dbReference>
<feature type="domain" description="Exportin-1/Importin-beta-like" evidence="12">
    <location>
        <begin position="103"/>
        <end position="266"/>
    </location>
</feature>
<evidence type="ECO:0000256" key="3">
    <source>
        <dbReference type="ARBA" id="ARBA00018928"/>
    </source>
</evidence>
<dbReference type="InterPro" id="IPR045546">
    <property type="entry name" value="Exportin-T_C"/>
</dbReference>
<dbReference type="Proteomes" id="UP000799777">
    <property type="component" value="Unassembled WGS sequence"/>
</dbReference>
<keyword evidence="5 11" id="KW-0963">Cytoplasm</keyword>
<dbReference type="PANTHER" id="PTHR15952">
    <property type="entry name" value="EXPORTIN-T/LOS1"/>
    <property type="match status" value="1"/>
</dbReference>
<evidence type="ECO:0000313" key="14">
    <source>
        <dbReference type="EMBL" id="KAF2030288.1"/>
    </source>
</evidence>
<proteinExistence type="inferred from homology"/>
<gene>
    <name evidence="14" type="ORF">EK21DRAFT_112009</name>
</gene>
<evidence type="ECO:0000256" key="2">
    <source>
        <dbReference type="ARBA" id="ARBA00009466"/>
    </source>
</evidence>
<sequence length="1036" mass="115997">MEAQVENAIQIAFDPTSSQQLRGQAVEYLECLRSEGSAWQASLSLFTRDPRPPDIIRHTSLDLVNNAVQEHRLDEQSLAYIKDTLMNHVRQSYAPGSTTADTSHIQNKLMQTMTYLFVVLYPSSWQSFFDDFRALAADQATIGSVNTTTTFLYLRMLGQVHDEIADQLVARSEDEKKRNTDLKDMIRQRDAQKISLSWQEILAKWRESDLGLVEMCLRTIGRWVSWTDISLIVNQAMITTFLEMAGQQGISDPESAAGKVRDAAIDTFSEIVGKKMSSADKIELIMFLNLSEVVGQLINSPALAEFNSPNYDNDLAETVAKLVNNIVFDVVKILENDAVDEQTCQRADDLIRIFTPYLLRFFADQYDEVCSTVIPSLTDLLTFLRKLQKKTGSVPPQYAAVLPPVLDAIIAKMKYDETADWGEEGEQTDEAEFQDLRRRLHVLQQTVTAIDEPYYIETLSRLVNGTFGRLSQGDQSLNWRDLELALYEMYLFGELAMRNSGLFAKREPSSVAAQQLVGMMNSMIDSGLANYPHPAVQLQYMEICVRYYQFFEQNPQLIPKVLENFVQLTHNNHVKVRSRSWYLFQRLVKHLRAQLGNVSYDIIQAVGDLLTITAELPDTSEDEMSSDEEDQSADALFNSQLYLFEAVGCIASSSTVSSENKRLYAQTIMSPLFTDLERTLPQARNGDDRAILQIHHIIMALGTLARGYSDWQPSAGNTTAPQSEVADEFVKASEAILVALESLNSSSSIRHAARFAFSRMIAVLGSRLLQQLPSWIEGLLSLSSSMDEISTFLKVLGQVIYTFKAEISGILDTVMTPVLQRIFTALAVTPAGTDDEIQLAELRREYLNFIVVVLNHGLGSVLVSNANQSTFEPIISSIETFARDTHDYPTARLAIFVLIRMTNVWSGPDKVGPGANPTPTSPVTTQAPLPGFDNYVVERFSPLAWSIPASPGFNSKDAQAKQVLYEAANLQTEIVKKVGEPYVERLKSDLSNNGVGDDGVDQYLRTLAGALEGPKKEKEWRNFFVQFVDRMLAGRG</sequence>
<comment type="subcellular location">
    <subcellularLocation>
        <location evidence="1 11">Cytoplasm</location>
    </subcellularLocation>
    <subcellularLocation>
        <location evidence="11">Nucleus</location>
    </subcellularLocation>
    <text evidence="11">Shuttles between the nucleus and the cytoplasm.</text>
</comment>
<dbReference type="GO" id="GO:0005643">
    <property type="term" value="C:nuclear pore"/>
    <property type="evidence" value="ECO:0007669"/>
    <property type="project" value="TreeGrafter"/>
</dbReference>
<comment type="similarity">
    <text evidence="2 11">Belongs to the exportin family.</text>
</comment>
<organism evidence="14 15">
    <name type="scientific">Setomelanomma holmii</name>
    <dbReference type="NCBI Taxonomy" id="210430"/>
    <lineage>
        <taxon>Eukaryota</taxon>
        <taxon>Fungi</taxon>
        <taxon>Dikarya</taxon>
        <taxon>Ascomycota</taxon>
        <taxon>Pezizomycotina</taxon>
        <taxon>Dothideomycetes</taxon>
        <taxon>Pleosporomycetidae</taxon>
        <taxon>Pleosporales</taxon>
        <taxon>Pleosporineae</taxon>
        <taxon>Phaeosphaeriaceae</taxon>
        <taxon>Setomelanomma</taxon>
    </lineage>
</organism>
<evidence type="ECO:0000256" key="1">
    <source>
        <dbReference type="ARBA" id="ARBA00004496"/>
    </source>
</evidence>
<dbReference type="InterPro" id="IPR016024">
    <property type="entry name" value="ARM-type_fold"/>
</dbReference>
<evidence type="ECO:0000256" key="10">
    <source>
        <dbReference type="ARBA" id="ARBA00025147"/>
    </source>
</evidence>
<keyword evidence="8 11" id="KW-0694">RNA-binding</keyword>
<dbReference type="GO" id="GO:0071528">
    <property type="term" value="P:tRNA re-export from nucleus"/>
    <property type="evidence" value="ECO:0007669"/>
    <property type="project" value="UniProtKB-UniRule"/>
</dbReference>
<evidence type="ECO:0000256" key="9">
    <source>
        <dbReference type="ARBA" id="ARBA00023242"/>
    </source>
</evidence>
<dbReference type="PANTHER" id="PTHR15952:SF11">
    <property type="entry name" value="EXPORTIN-T"/>
    <property type="match status" value="1"/>
</dbReference>
<dbReference type="OrthoDB" id="26399at2759"/>
<dbReference type="GO" id="GO:0031267">
    <property type="term" value="F:small GTPase binding"/>
    <property type="evidence" value="ECO:0007669"/>
    <property type="project" value="InterPro"/>
</dbReference>
<keyword evidence="4 11" id="KW-0813">Transport</keyword>
<evidence type="ECO:0000256" key="11">
    <source>
        <dbReference type="RuleBase" id="RU366037"/>
    </source>
</evidence>
<dbReference type="GO" id="GO:0000049">
    <property type="term" value="F:tRNA binding"/>
    <property type="evidence" value="ECO:0007669"/>
    <property type="project" value="UniProtKB-UniRule"/>
</dbReference>
<dbReference type="AlphaFoldDB" id="A0A9P4LLW7"/>
<evidence type="ECO:0000256" key="6">
    <source>
        <dbReference type="ARBA" id="ARBA00022555"/>
    </source>
</evidence>
<protein>
    <recommendedName>
        <fullName evidence="3 11">Exportin-T</fullName>
    </recommendedName>
    <alternativeName>
        <fullName evidence="11">Exportin(tRNA)</fullName>
    </alternativeName>
    <alternativeName>
        <fullName evidence="11">tRNA exportin</fullName>
    </alternativeName>
</protein>
<name>A0A9P4LLW7_9PLEO</name>
<evidence type="ECO:0000256" key="4">
    <source>
        <dbReference type="ARBA" id="ARBA00022448"/>
    </source>
</evidence>
<evidence type="ECO:0000256" key="5">
    <source>
        <dbReference type="ARBA" id="ARBA00022490"/>
    </source>
</evidence>
<dbReference type="InterPro" id="IPR040017">
    <property type="entry name" value="XPOT"/>
</dbReference>
<comment type="function">
    <text evidence="10">tRNA nucleus export receptor which facilitates tRNA translocation across the nuclear pore complex. Involved in pre-tRNA splicing, probably by affecting the interaction of pre-tRNA with splicing endonuclease.</text>
</comment>
<dbReference type="GO" id="GO:0016363">
    <property type="term" value="C:nuclear matrix"/>
    <property type="evidence" value="ECO:0007669"/>
    <property type="project" value="TreeGrafter"/>
</dbReference>
<evidence type="ECO:0000259" key="12">
    <source>
        <dbReference type="Pfam" id="PF08389"/>
    </source>
</evidence>
<dbReference type="Pfam" id="PF08389">
    <property type="entry name" value="Xpo1"/>
    <property type="match status" value="1"/>
</dbReference>
<evidence type="ECO:0000259" key="13">
    <source>
        <dbReference type="Pfam" id="PF19282"/>
    </source>
</evidence>
<keyword evidence="9 11" id="KW-0539">Nucleus</keyword>
<feature type="domain" description="Exportin-T C-terminal" evidence="13">
    <location>
        <begin position="342"/>
        <end position="1031"/>
    </location>
</feature>
<keyword evidence="7" id="KW-0819">tRNA processing</keyword>
<keyword evidence="6 11" id="KW-0820">tRNA-binding</keyword>
<reference evidence="14" key="1">
    <citation type="journal article" date="2020" name="Stud. Mycol.">
        <title>101 Dothideomycetes genomes: a test case for predicting lifestyles and emergence of pathogens.</title>
        <authorList>
            <person name="Haridas S."/>
            <person name="Albert R."/>
            <person name="Binder M."/>
            <person name="Bloem J."/>
            <person name="Labutti K."/>
            <person name="Salamov A."/>
            <person name="Andreopoulos B."/>
            <person name="Baker S."/>
            <person name="Barry K."/>
            <person name="Bills G."/>
            <person name="Bluhm B."/>
            <person name="Cannon C."/>
            <person name="Castanera R."/>
            <person name="Culley D."/>
            <person name="Daum C."/>
            <person name="Ezra D."/>
            <person name="Gonzalez J."/>
            <person name="Henrissat B."/>
            <person name="Kuo A."/>
            <person name="Liang C."/>
            <person name="Lipzen A."/>
            <person name="Lutzoni F."/>
            <person name="Magnuson J."/>
            <person name="Mondo S."/>
            <person name="Nolan M."/>
            <person name="Ohm R."/>
            <person name="Pangilinan J."/>
            <person name="Park H.-J."/>
            <person name="Ramirez L."/>
            <person name="Alfaro M."/>
            <person name="Sun H."/>
            <person name="Tritt A."/>
            <person name="Yoshinaga Y."/>
            <person name="Zwiers L.-H."/>
            <person name="Turgeon B."/>
            <person name="Goodwin S."/>
            <person name="Spatafora J."/>
            <person name="Crous P."/>
            <person name="Grigoriev I."/>
        </authorList>
    </citation>
    <scope>NUCLEOTIDE SEQUENCE</scope>
    <source>
        <strain evidence="14">CBS 110217</strain>
    </source>
</reference>